<feature type="non-terminal residue" evidence="2">
    <location>
        <position position="1"/>
    </location>
</feature>
<reference evidence="2 3" key="1">
    <citation type="journal article" date="2013" name="BMC Genomics">
        <title>Comparative genomics reveals distinct host-interacting traits of three major human-associated propionibacteria.</title>
        <authorList>
            <person name="Mak T.N."/>
            <person name="Schmid M."/>
            <person name="Brzuszkiewicz E."/>
            <person name="Zeng G."/>
            <person name="Meyer R."/>
            <person name="Sfanos K.S."/>
            <person name="Brinkmann V."/>
            <person name="Meyer T.F."/>
            <person name="Bruggemann H."/>
        </authorList>
    </citation>
    <scope>NUCLEOTIDE SEQUENCE [LARGE SCALE GENOMIC DNA]</scope>
    <source>
        <strain evidence="2 3">DSM 20700</strain>
    </source>
</reference>
<keyword evidence="2" id="KW-0689">Ribosomal protein</keyword>
<name>U1FDF2_9ACTN</name>
<comment type="caution">
    <text evidence="2">The sequence shown here is derived from an EMBL/GenBank/DDBJ whole genome shotgun (WGS) entry which is preliminary data.</text>
</comment>
<evidence type="ECO:0000259" key="1">
    <source>
        <dbReference type="Pfam" id="PF03948"/>
    </source>
</evidence>
<dbReference type="SUPFAM" id="SSF55653">
    <property type="entry name" value="Ribosomal protein L9 C-domain"/>
    <property type="match status" value="1"/>
</dbReference>
<dbReference type="Proteomes" id="UP000016307">
    <property type="component" value="Unassembled WGS sequence"/>
</dbReference>
<dbReference type="EMBL" id="AOSS01000077">
    <property type="protein sequence ID" value="ERF57628.1"/>
    <property type="molecule type" value="Genomic_DNA"/>
</dbReference>
<keyword evidence="3" id="KW-1185">Reference proteome</keyword>
<feature type="domain" description="Large ribosomal subunit protein bL9 C-terminal" evidence="1">
    <location>
        <begin position="1"/>
        <end position="28"/>
    </location>
</feature>
<organism evidence="2 3">
    <name type="scientific">Cutibacterium granulosum DSM 20700</name>
    <dbReference type="NCBI Taxonomy" id="1160719"/>
    <lineage>
        <taxon>Bacteria</taxon>
        <taxon>Bacillati</taxon>
        <taxon>Actinomycetota</taxon>
        <taxon>Actinomycetes</taxon>
        <taxon>Propionibacteriales</taxon>
        <taxon>Propionibacteriaceae</taxon>
        <taxon>Cutibacterium</taxon>
    </lineage>
</organism>
<evidence type="ECO:0000313" key="2">
    <source>
        <dbReference type="EMBL" id="ERF57628.1"/>
    </source>
</evidence>
<keyword evidence="2" id="KW-0687">Ribonucleoprotein</keyword>
<gene>
    <name evidence="2" type="ORF">H641_02678</name>
</gene>
<evidence type="ECO:0000313" key="3">
    <source>
        <dbReference type="Proteomes" id="UP000016307"/>
    </source>
</evidence>
<accession>U1FDF2</accession>
<dbReference type="GO" id="GO:0005840">
    <property type="term" value="C:ribosome"/>
    <property type="evidence" value="ECO:0007669"/>
    <property type="project" value="UniProtKB-KW"/>
</dbReference>
<dbReference type="AlphaFoldDB" id="U1FDF2"/>
<proteinExistence type="predicted"/>
<sequence>KPIKTIGTHTVAVKLHDSITGHVSVETVAAN</sequence>
<dbReference type="InterPro" id="IPR036791">
    <property type="entry name" value="Ribosomal_bL9_C_sf"/>
</dbReference>
<protein>
    <submittedName>
        <fullName evidence="2">50S ribosomal protein L9</fullName>
    </submittedName>
</protein>
<dbReference type="InterPro" id="IPR020069">
    <property type="entry name" value="Ribosomal_bL9_C"/>
</dbReference>
<dbReference type="Gene3D" id="3.10.430.100">
    <property type="entry name" value="Ribosomal protein L9, C-terminal domain"/>
    <property type="match status" value="1"/>
</dbReference>
<dbReference type="Pfam" id="PF03948">
    <property type="entry name" value="Ribosomal_L9_C"/>
    <property type="match status" value="1"/>
</dbReference>